<dbReference type="InterPro" id="IPR051264">
    <property type="entry name" value="FAD-oxidored/transferase_4"/>
</dbReference>
<evidence type="ECO:0000259" key="5">
    <source>
        <dbReference type="Pfam" id="PF02913"/>
    </source>
</evidence>
<dbReference type="InterPro" id="IPR016164">
    <property type="entry name" value="FAD-linked_Oxase-like_C"/>
</dbReference>
<keyword evidence="7" id="KW-1185">Reference proteome</keyword>
<evidence type="ECO:0000256" key="2">
    <source>
        <dbReference type="ARBA" id="ARBA00022630"/>
    </source>
</evidence>
<dbReference type="Gene3D" id="3.30.70.2740">
    <property type="match status" value="1"/>
</dbReference>
<dbReference type="GO" id="GO:0016491">
    <property type="term" value="F:oxidoreductase activity"/>
    <property type="evidence" value="ECO:0007669"/>
    <property type="project" value="UniProtKB-KW"/>
</dbReference>
<name>A0A2D0AM89_9BURK</name>
<evidence type="ECO:0000256" key="4">
    <source>
        <dbReference type="ARBA" id="ARBA00023002"/>
    </source>
</evidence>
<feature type="domain" description="FAD-binding oxidoreductase/transferase type 4 C-terminal" evidence="5">
    <location>
        <begin position="27"/>
        <end position="273"/>
    </location>
</feature>
<dbReference type="Gene3D" id="3.30.70.2190">
    <property type="match status" value="1"/>
</dbReference>
<protein>
    <recommendedName>
        <fullName evidence="5">FAD-binding oxidoreductase/transferase type 4 C-terminal domain-containing protein</fullName>
    </recommendedName>
</protein>
<accession>A0A2D0AM89</accession>
<dbReference type="EMBL" id="NIOF01000013">
    <property type="protein sequence ID" value="OWQ85347.1"/>
    <property type="molecule type" value="Genomic_DNA"/>
</dbReference>
<organism evidence="6 7">
    <name type="scientific">Roseateles aquatilis</name>
    <dbReference type="NCBI Taxonomy" id="431061"/>
    <lineage>
        <taxon>Bacteria</taxon>
        <taxon>Pseudomonadati</taxon>
        <taxon>Pseudomonadota</taxon>
        <taxon>Betaproteobacteria</taxon>
        <taxon>Burkholderiales</taxon>
        <taxon>Sphaerotilaceae</taxon>
        <taxon>Roseateles</taxon>
    </lineage>
</organism>
<comment type="cofactor">
    <cofactor evidence="1">
        <name>FAD</name>
        <dbReference type="ChEBI" id="CHEBI:57692"/>
    </cofactor>
</comment>
<dbReference type="GO" id="GO:0022904">
    <property type="term" value="P:respiratory electron transport chain"/>
    <property type="evidence" value="ECO:0007669"/>
    <property type="project" value="TreeGrafter"/>
</dbReference>
<evidence type="ECO:0000256" key="1">
    <source>
        <dbReference type="ARBA" id="ARBA00001974"/>
    </source>
</evidence>
<keyword evidence="3" id="KW-0274">FAD</keyword>
<evidence type="ECO:0000313" key="7">
    <source>
        <dbReference type="Proteomes" id="UP000197468"/>
    </source>
</evidence>
<dbReference type="InterPro" id="IPR004113">
    <property type="entry name" value="FAD-bd_oxidored_4_C"/>
</dbReference>
<reference evidence="6 7" key="1">
    <citation type="journal article" date="2008" name="Int. J. Syst. Evol. Microbiol.">
        <title>Description of Roseateles aquatilis sp. nov. and Roseateles terrae sp. nov., in the class Betaproteobacteria, and emended description of the genus Roseateles.</title>
        <authorList>
            <person name="Gomila M."/>
            <person name="Bowien B."/>
            <person name="Falsen E."/>
            <person name="Moore E.R."/>
            <person name="Lalucat J."/>
        </authorList>
    </citation>
    <scope>NUCLEOTIDE SEQUENCE [LARGE SCALE GENOMIC DNA]</scope>
    <source>
        <strain evidence="6 7">CCUG 48205</strain>
    </source>
</reference>
<evidence type="ECO:0000256" key="3">
    <source>
        <dbReference type="ARBA" id="ARBA00022827"/>
    </source>
</evidence>
<dbReference type="Proteomes" id="UP000197468">
    <property type="component" value="Unassembled WGS sequence"/>
</dbReference>
<dbReference type="SUPFAM" id="SSF55103">
    <property type="entry name" value="FAD-linked oxidases, C-terminal domain"/>
    <property type="match status" value="1"/>
</dbReference>
<dbReference type="AlphaFoldDB" id="A0A2D0AM89"/>
<comment type="caution">
    <text evidence="6">The sequence shown here is derived from an EMBL/GenBank/DDBJ whole genome shotgun (WGS) entry which is preliminary data.</text>
</comment>
<dbReference type="PANTHER" id="PTHR43716:SF1">
    <property type="entry name" value="D-2-HYDROXYGLUTARATE DEHYDROGENASE, MITOCHONDRIAL"/>
    <property type="match status" value="1"/>
</dbReference>
<evidence type="ECO:0000313" key="6">
    <source>
        <dbReference type="EMBL" id="OWQ85347.1"/>
    </source>
</evidence>
<sequence>MALGQLFIGSSGSLGLITEVTIKLAPLPRQRAVALVAPASTGEVFPLYADVMQRWGGLVSAFEGISRAALEAGLHGQDLARWFDGQLPDYAMLIELSSELPAEQLALNELLQGWLEGEFESGRVRDAVLDADEAIWGLRHRISEGLRVRGKVIGLDLSLPRRHFMAFRERGAAWLATHFPQVELADFGHLGDGGMHFNMVWPLSAGALSAGQELTLREGLYALVAELGGSISAEHGVGPQLQAAYRAHWGRVEPGVLDWARRVQLVWDPHGRMGQVDWGP</sequence>
<keyword evidence="4" id="KW-0560">Oxidoreductase</keyword>
<gene>
    <name evidence="6" type="ORF">CDN99_22445</name>
</gene>
<dbReference type="PANTHER" id="PTHR43716">
    <property type="entry name" value="D-2-HYDROXYGLUTARATE DEHYDROGENASE, MITOCHONDRIAL"/>
    <property type="match status" value="1"/>
</dbReference>
<keyword evidence="2" id="KW-0285">Flavoprotein</keyword>
<dbReference type="GO" id="GO:0050660">
    <property type="term" value="F:flavin adenine dinucleotide binding"/>
    <property type="evidence" value="ECO:0007669"/>
    <property type="project" value="InterPro"/>
</dbReference>
<dbReference type="Pfam" id="PF02913">
    <property type="entry name" value="FAD-oxidase_C"/>
    <property type="match status" value="1"/>
</dbReference>
<proteinExistence type="predicted"/>